<sequence>IPRSLLLCLVSSFLLHSVVADSSSAPKTTAEDVFKQFSSLQKNLLALEAQDTLQSLFHGLQQHFGETGPGPKNLPTKQAVQVATNTMLGMMVSSVNDSLAEAAEAAAAPPTRRLQESTAPTSVEDMPEYSQFKVITVINLDDYVYDDGSSDDDDDDELNPWATTTQTGAVNGAGQQDEDLTAVFDQILGQYGGDLGQLFGDQAAVTSAFSRLSRAHAPAAEAHVATAELPQFAVFGPQRGSEEGETVVVVDPADKPPAIDSRRASDALILPLQDSARTQVPHNLQGDSTQLDARWWGIVAGVALCCLLAALVFIMGWSKAQSRRRAGGEGGDDYSPVDSAPLRPDARQLSGKSATTDDWVQAVRTKESKIDLVPGQAARKNYIQELRNCSSKEQEKERVDKELGKVRKKYTSDKAMSAYDKRKYMWKLLYTHMLGYNVEFGHKQAMDLIAAPGYAEKQVGYVACAVFLSEQDEFLRLVINSVRNDLISRNEAFQCLALDFTANVGGAEFAQLLTVDVMGVLANGATRPVVRKKAALCLLRLIRKAPLDAEVLSPGVWGSRLAGMLADPDVGVLLGLTTLLLGVAARSYVGYEACVPRLIAVLDRCKAREVPQDYTYYGSEPVKNANKNNAVHAIVFEAVALAIGLEDADPLTAGAALLARFLAVREPNLRYLALESLARLAGVPAVAETLARHARTVRDCLADPDVSIARRAMDLLFTMASPATAAGVVETLLAFLPTADYSLREELVLKTAVLAERFLPNLEWYVDSMLTLMEQAGEFAINDLWQSVVHLVTNSPELHAYAAGRVLEALRRGQPPETFLKVAAHVLGEFGPLLPDTTPGAEYAALAAHFPAAGPETKAIMLTAFSKLALAAPEDGDLQAAVRALLERHARGVDAELQQRAVEYTGLLAGGPALAKAAVQPLPRWEGRGSLLLRRLEAYEGEEGNDEGLERPGWLQGEAAAGAPAAAGDGPASAPGTPGVGAVRPPGDGAGPAPLAVPDLLDLLDLGEPSSTTPAPGGLEGLGLPPTPQQATPAPSPPHPAPAAVAPSGSLEAWSRRLWTQASGILYEDANLQAGVKSAFSGAAGTVTVFLGNKTGGALAGVALEIVGAPPHLTATLPAPPPAMLEPRRQVQVPLEVGAGAPGSAPLRLRLAYHTADGAAADVQLDLPLPPAKFSQPVDVPTEVFAARWEQVAGPPFKLSADVAPASGALSDAAVQQLLASLHLRVLAGVAGVPPGATAAACVLHVGGGAAPARQIPCMVVVAAGAGRVTVATADGAASAALLSQLTSVLGWGA</sequence>
<feature type="non-terminal residue" evidence="9">
    <location>
        <position position="1"/>
    </location>
</feature>
<organism evidence="9 10">
    <name type="scientific">Auxenochlorella protothecoides</name>
    <name type="common">Green microalga</name>
    <name type="synonym">Chlorella protothecoides</name>
    <dbReference type="NCBI Taxonomy" id="3075"/>
    <lineage>
        <taxon>Eukaryota</taxon>
        <taxon>Viridiplantae</taxon>
        <taxon>Chlorophyta</taxon>
        <taxon>core chlorophytes</taxon>
        <taxon>Trebouxiophyceae</taxon>
        <taxon>Chlorellales</taxon>
        <taxon>Chlorellaceae</taxon>
        <taxon>Auxenochlorella</taxon>
    </lineage>
</organism>
<dbReference type="SUPFAM" id="SSF55711">
    <property type="entry name" value="Subdomain of clathrin and coatomer appendage domain"/>
    <property type="match status" value="1"/>
</dbReference>
<dbReference type="SUPFAM" id="SSF49348">
    <property type="entry name" value="Clathrin adaptor appendage domain"/>
    <property type="match status" value="1"/>
</dbReference>
<evidence type="ECO:0000256" key="6">
    <source>
        <dbReference type="SAM" id="Phobius"/>
    </source>
</evidence>
<dbReference type="InterPro" id="IPR050840">
    <property type="entry name" value="Adaptor_Complx_Large_Subunit"/>
</dbReference>
<dbReference type="InterPro" id="IPR012295">
    <property type="entry name" value="TBP_dom_sf"/>
</dbReference>
<dbReference type="SMART" id="SM00809">
    <property type="entry name" value="Alpha_adaptinC2"/>
    <property type="match status" value="1"/>
</dbReference>
<evidence type="ECO:0000313" key="10">
    <source>
        <dbReference type="Proteomes" id="UP000279271"/>
    </source>
</evidence>
<dbReference type="EMBL" id="QOKY01000213">
    <property type="protein sequence ID" value="RMZ52186.1"/>
    <property type="molecule type" value="Genomic_DNA"/>
</dbReference>
<evidence type="ECO:0000256" key="1">
    <source>
        <dbReference type="ARBA" id="ARBA00004308"/>
    </source>
</evidence>
<protein>
    <recommendedName>
        <fullName evidence="8">Clathrin adaptor alpha/beta/gamma-adaptin appendage Ig-like subdomain domain-containing protein</fullName>
    </recommendedName>
</protein>
<feature type="chain" id="PRO_5018181694" description="Clathrin adaptor alpha/beta/gamma-adaptin appendage Ig-like subdomain domain-containing protein" evidence="7">
    <location>
        <begin position="21"/>
        <end position="1294"/>
    </location>
</feature>
<dbReference type="InterPro" id="IPR011989">
    <property type="entry name" value="ARM-like"/>
</dbReference>
<dbReference type="GO" id="GO:0006886">
    <property type="term" value="P:intracellular protein transport"/>
    <property type="evidence" value="ECO:0007669"/>
    <property type="project" value="InterPro"/>
</dbReference>
<feature type="transmembrane region" description="Helical" evidence="6">
    <location>
        <begin position="295"/>
        <end position="317"/>
    </location>
</feature>
<dbReference type="GO" id="GO:0030117">
    <property type="term" value="C:membrane coat"/>
    <property type="evidence" value="ECO:0007669"/>
    <property type="project" value="InterPro"/>
</dbReference>
<comment type="subcellular location">
    <subcellularLocation>
        <location evidence="1">Endomembrane system</location>
    </subcellularLocation>
</comment>
<evidence type="ECO:0000313" key="9">
    <source>
        <dbReference type="EMBL" id="RMZ52186.1"/>
    </source>
</evidence>
<evidence type="ECO:0000259" key="8">
    <source>
        <dbReference type="SMART" id="SM00809"/>
    </source>
</evidence>
<dbReference type="GO" id="GO:0016192">
    <property type="term" value="P:vesicle-mediated transport"/>
    <property type="evidence" value="ECO:0007669"/>
    <property type="project" value="InterPro"/>
</dbReference>
<dbReference type="InterPro" id="IPR002553">
    <property type="entry name" value="Clathrin/coatomer_adapt-like_N"/>
</dbReference>
<feature type="region of interest" description="Disordered" evidence="5">
    <location>
        <begin position="324"/>
        <end position="354"/>
    </location>
</feature>
<dbReference type="InterPro" id="IPR013041">
    <property type="entry name" value="Clathrin_app_Ig-like_sf"/>
</dbReference>
<dbReference type="GO" id="GO:0012505">
    <property type="term" value="C:endomembrane system"/>
    <property type="evidence" value="ECO:0007669"/>
    <property type="project" value="UniProtKB-SubCell"/>
</dbReference>
<dbReference type="InterPro" id="IPR016024">
    <property type="entry name" value="ARM-type_fold"/>
</dbReference>
<dbReference type="InterPro" id="IPR009028">
    <property type="entry name" value="Coatomer/calthrin_app_sub_C"/>
</dbReference>
<keyword evidence="7" id="KW-0732">Signal</keyword>
<keyword evidence="4 6" id="KW-0472">Membrane</keyword>
<keyword evidence="3" id="KW-0653">Protein transport</keyword>
<feature type="compositionally biased region" description="Low complexity" evidence="5">
    <location>
        <begin position="960"/>
        <end position="1017"/>
    </location>
</feature>
<feature type="signal peptide" evidence="7">
    <location>
        <begin position="1"/>
        <end position="20"/>
    </location>
</feature>
<dbReference type="InterPro" id="IPR008152">
    <property type="entry name" value="Clathrin_a/b/g-adaptin_app_Ig"/>
</dbReference>
<feature type="region of interest" description="Disordered" evidence="5">
    <location>
        <begin position="960"/>
        <end position="1048"/>
    </location>
</feature>
<keyword evidence="6" id="KW-1133">Transmembrane helix</keyword>
<keyword evidence="6" id="KW-0812">Transmembrane</keyword>
<evidence type="ECO:0000256" key="3">
    <source>
        <dbReference type="ARBA" id="ARBA00022927"/>
    </source>
</evidence>
<feature type="transmembrane region" description="Helical" evidence="6">
    <location>
        <begin position="570"/>
        <end position="589"/>
    </location>
</feature>
<proteinExistence type="predicted"/>
<dbReference type="SUPFAM" id="SSF48371">
    <property type="entry name" value="ARM repeat"/>
    <property type="match status" value="1"/>
</dbReference>
<feature type="domain" description="Clathrin adaptor alpha/beta/gamma-adaptin appendage Ig-like subdomain" evidence="8">
    <location>
        <begin position="1056"/>
        <end position="1170"/>
    </location>
</feature>
<dbReference type="Gene3D" id="1.25.10.10">
    <property type="entry name" value="Leucine-rich Repeat Variant"/>
    <property type="match status" value="2"/>
</dbReference>
<evidence type="ECO:0000256" key="5">
    <source>
        <dbReference type="SAM" id="MobiDB-lite"/>
    </source>
</evidence>
<keyword evidence="2" id="KW-0813">Transport</keyword>
<dbReference type="Gene3D" id="3.30.310.10">
    <property type="entry name" value="TATA-Binding Protein"/>
    <property type="match status" value="1"/>
</dbReference>
<dbReference type="Proteomes" id="UP000279271">
    <property type="component" value="Unassembled WGS sequence"/>
</dbReference>
<reference evidence="10" key="1">
    <citation type="journal article" date="2018" name="Algal Res.">
        <title>Characterization of plant carbon substrate utilization by Auxenochlorella protothecoides.</title>
        <authorList>
            <person name="Vogler B.W."/>
            <person name="Starkenburg S.R."/>
            <person name="Sudasinghe N."/>
            <person name="Schambach J.Y."/>
            <person name="Rollin J.A."/>
            <person name="Pattathil S."/>
            <person name="Barry A.N."/>
        </authorList>
    </citation>
    <scope>NUCLEOTIDE SEQUENCE [LARGE SCALE GENOMIC DNA]</scope>
    <source>
        <strain evidence="10">UTEX 25</strain>
    </source>
</reference>
<evidence type="ECO:0000256" key="4">
    <source>
        <dbReference type="ARBA" id="ARBA00023136"/>
    </source>
</evidence>
<dbReference type="PANTHER" id="PTHR22780">
    <property type="entry name" value="ADAPTIN, ALPHA/GAMMA/EPSILON"/>
    <property type="match status" value="1"/>
</dbReference>
<accession>A0A3M7KSW8</accession>
<comment type="caution">
    <text evidence="9">The sequence shown here is derived from an EMBL/GenBank/DDBJ whole genome shotgun (WGS) entry which is preliminary data.</text>
</comment>
<dbReference type="Pfam" id="PF01602">
    <property type="entry name" value="Adaptin_N"/>
    <property type="match status" value="1"/>
</dbReference>
<evidence type="ECO:0000256" key="2">
    <source>
        <dbReference type="ARBA" id="ARBA00022448"/>
    </source>
</evidence>
<gene>
    <name evidence="9" type="ORF">APUTEX25_001576</name>
</gene>
<evidence type="ECO:0000256" key="7">
    <source>
        <dbReference type="SAM" id="SignalP"/>
    </source>
</evidence>
<name>A0A3M7KSW8_AUXPR</name>
<feature type="region of interest" description="Disordered" evidence="5">
    <location>
        <begin position="103"/>
        <end position="123"/>
    </location>
</feature>
<dbReference type="Gene3D" id="2.60.40.1230">
    <property type="match status" value="1"/>
</dbReference>